<reference evidence="10" key="1">
    <citation type="submission" date="2019-02" db="EMBL/GenBank/DDBJ databases">
        <authorList>
            <person name="Li S.-H."/>
        </authorList>
    </citation>
    <scope>NUCLEOTIDE SEQUENCE</scope>
    <source>
        <strain evidence="10">IMCC14734</strain>
    </source>
</reference>
<feature type="domain" description="MacB-like periplasmic core" evidence="9">
    <location>
        <begin position="19"/>
        <end position="238"/>
    </location>
</feature>
<keyword evidence="5 7" id="KW-0472">Membrane</keyword>
<dbReference type="InterPro" id="IPR050250">
    <property type="entry name" value="Macrolide_Exporter_MacB"/>
</dbReference>
<evidence type="ECO:0000256" key="7">
    <source>
        <dbReference type="SAM" id="Phobius"/>
    </source>
</evidence>
<protein>
    <submittedName>
        <fullName evidence="10">ABC transporter permease</fullName>
    </submittedName>
</protein>
<comment type="subcellular location">
    <subcellularLocation>
        <location evidence="1">Cell membrane</location>
        <topology evidence="1">Multi-pass membrane protein</topology>
    </subcellularLocation>
</comment>
<dbReference type="Pfam" id="PF12704">
    <property type="entry name" value="MacB_PCD"/>
    <property type="match status" value="1"/>
</dbReference>
<organism evidence="10 11">
    <name type="scientific">Candidatus Litorirhabdus singularis</name>
    <dbReference type="NCBI Taxonomy" id="2518993"/>
    <lineage>
        <taxon>Bacteria</taxon>
        <taxon>Pseudomonadati</taxon>
        <taxon>Pseudomonadota</taxon>
        <taxon>Gammaproteobacteria</taxon>
        <taxon>Cellvibrionales</taxon>
        <taxon>Halieaceae</taxon>
        <taxon>Candidatus Litorirhabdus</taxon>
    </lineage>
</organism>
<evidence type="ECO:0000256" key="2">
    <source>
        <dbReference type="ARBA" id="ARBA00022475"/>
    </source>
</evidence>
<feature type="transmembrane region" description="Helical" evidence="7">
    <location>
        <begin position="20"/>
        <end position="43"/>
    </location>
</feature>
<comment type="caution">
    <text evidence="10">The sequence shown here is derived from an EMBL/GenBank/DDBJ whole genome shotgun (WGS) entry which is preliminary data.</text>
</comment>
<evidence type="ECO:0000313" key="11">
    <source>
        <dbReference type="Proteomes" id="UP001143362"/>
    </source>
</evidence>
<evidence type="ECO:0000259" key="8">
    <source>
        <dbReference type="Pfam" id="PF02687"/>
    </source>
</evidence>
<feature type="transmembrane region" description="Helical" evidence="7">
    <location>
        <begin position="276"/>
        <end position="300"/>
    </location>
</feature>
<dbReference type="Pfam" id="PF02687">
    <property type="entry name" value="FtsX"/>
    <property type="match status" value="1"/>
</dbReference>
<dbReference type="EMBL" id="SHNN01000001">
    <property type="protein sequence ID" value="MCX2979555.1"/>
    <property type="molecule type" value="Genomic_DNA"/>
</dbReference>
<dbReference type="PANTHER" id="PTHR30572">
    <property type="entry name" value="MEMBRANE COMPONENT OF TRANSPORTER-RELATED"/>
    <property type="match status" value="1"/>
</dbReference>
<gene>
    <name evidence="10" type="ORF">EYC98_01620</name>
</gene>
<keyword evidence="11" id="KW-1185">Reference proteome</keyword>
<evidence type="ECO:0000256" key="3">
    <source>
        <dbReference type="ARBA" id="ARBA00022692"/>
    </source>
</evidence>
<feature type="transmembrane region" description="Helical" evidence="7">
    <location>
        <begin position="380"/>
        <end position="400"/>
    </location>
</feature>
<dbReference type="InterPro" id="IPR003838">
    <property type="entry name" value="ABC3_permease_C"/>
</dbReference>
<evidence type="ECO:0000256" key="4">
    <source>
        <dbReference type="ARBA" id="ARBA00022989"/>
    </source>
</evidence>
<dbReference type="PANTHER" id="PTHR30572:SF4">
    <property type="entry name" value="ABC TRANSPORTER PERMEASE YTRF"/>
    <property type="match status" value="1"/>
</dbReference>
<dbReference type="RefSeq" id="WP_279243555.1">
    <property type="nucleotide sequence ID" value="NZ_SHNN01000001.1"/>
</dbReference>
<dbReference type="InterPro" id="IPR025857">
    <property type="entry name" value="MacB_PCD"/>
</dbReference>
<evidence type="ECO:0000256" key="6">
    <source>
        <dbReference type="ARBA" id="ARBA00038076"/>
    </source>
</evidence>
<keyword evidence="4 7" id="KW-1133">Transmembrane helix</keyword>
<keyword evidence="2" id="KW-1003">Cell membrane</keyword>
<proteinExistence type="inferred from homology"/>
<comment type="similarity">
    <text evidence="6">Belongs to the ABC-4 integral membrane protein family.</text>
</comment>
<evidence type="ECO:0000256" key="1">
    <source>
        <dbReference type="ARBA" id="ARBA00004651"/>
    </source>
</evidence>
<keyword evidence="3 7" id="KW-0812">Transmembrane</keyword>
<evidence type="ECO:0000256" key="5">
    <source>
        <dbReference type="ARBA" id="ARBA00023136"/>
    </source>
</evidence>
<feature type="transmembrane region" description="Helical" evidence="7">
    <location>
        <begin position="321"/>
        <end position="349"/>
    </location>
</feature>
<sequence>MNVTLTMAWRNLWRNGRRTWLTIAAMIFTNVLLVFLISLQLGMYDTMIENSLRAFSGQMQVQREGYLDEPRMRETIAGSSAITAMLREQLGIESITQRAQGFALASSQERSFGIQLIGVEPAYEPLVSSLPGLLGEGRWLSDSNAEEIVLGRVLARNLQVQLGDEITLLGSGADGSFAAGLATVVGILDTGLPDADRSIAQLPLGTFQSIFSMPDQAHALVFEFPDLNQVPARKSQVETLLSKKQLLAQFQLAVHDWDALQPGLRQAIMSDMVSAWFMYGILIIVVSLSVMNTQLMSVLERTREFGIMLALGIKPGRLGRLVLLETLIMSLLGMFIGIFIGYLLVAWFAHTGFTFAGMAEAAAKYNMDEYMYPQASLLSLFWGPGTVFIGGMLAAIYPALKLQRMHPIEAMRAV</sequence>
<name>A0ABT3TBB9_9GAMM</name>
<dbReference type="Proteomes" id="UP001143362">
    <property type="component" value="Unassembled WGS sequence"/>
</dbReference>
<evidence type="ECO:0000313" key="10">
    <source>
        <dbReference type="EMBL" id="MCX2979555.1"/>
    </source>
</evidence>
<evidence type="ECO:0000259" key="9">
    <source>
        <dbReference type="Pfam" id="PF12704"/>
    </source>
</evidence>
<accession>A0ABT3TBB9</accession>
<feature type="domain" description="ABC3 transporter permease C-terminal" evidence="8">
    <location>
        <begin position="277"/>
        <end position="407"/>
    </location>
</feature>